<feature type="domain" description="Calmodulin-binding" evidence="10">
    <location>
        <begin position="998"/>
        <end position="1074"/>
    </location>
</feature>
<feature type="compositionally biased region" description="Basic and acidic residues" evidence="8">
    <location>
        <begin position="21"/>
        <end position="31"/>
    </location>
</feature>
<sequence>MRPGFLQNNNSGQQHYQQNKEQAKSSSEHTSSHYFKQRNGSGQGGGQGTPPPSVVLLLEETGTNGGIKGNAVKVSERKTTNNQNRRDVNSLSQSSALLTRNLSVDIHSPEREPLMPPGQRIISTTNSFSSRSPSASSLTSTGGGELGRHLVALATTVATGPASPSASIINHHYQLQQGTNEYQNSTKDSNIYKGWYRQQSQPWSARGATSKHRKGSLSPNNSLRYSTLMAAATRRNNFQQQRTTSEATPAQRDQLMSDVLGHGIRDQCVCASVSAPSPRLVASNIATDQIGENNIINTDSHHSSCCSSSIPSHHSRCCPLRFELGGGDSSASSLNGGGGGVHTQNDQCCSQCSSANSLHRAGSIRQKCVPRGRLNTVDRCSGADSTNVVSGNGGSGGSLPRLVTLVPSTFPPASAMLSSEISPQQSPSQLQHSQLTQLLQRTYDQRNRTQSGGGKKRRNEEEKLLNHHPPLLPQRPISDSFGSIGSNKIAPTSPPPFSSSPQSTLFPPNVVNNNKKGDPTRFNFASTKQRSSSEMAFSNIPKLMLLPGSSDSQQLQGCQCCACRRLSNDLQQQRASFGQESVPLLSTGLLKNKNLPQITSNCSTLRRPESLSALGNSHSEHRRCSSLAHQEREQAILQKILGPTGLGWLKRDPLLKKSLSLIFNDGDIESQRPGAVSAIGGFGGGGGHSAPPGPPANNSERGGGPGSVLDESINCSVKQPLVKEKERGGRFIKRQQLFNKRRVTSDYALFFSLFGIVLMIIENEFAYLNYFMICTAFKTLFMNANSAEDWQIALTYRKSMQIIIEVVACAICPLPVQLDGNFWPTVPKRMPLDVLFSILMFFRLYWLCRVMLLHSRLFTDAASRSIAGLNRVKTDAKFILKTLMTICPGTVLMLFTASLWMIGGYILRLCERHNSIEDPTLNFHAEKHQSYLNSLWLVAVTFLSIGYGDIVPNTQCGRIMAVVTGILGTCTSSMVVAVIARKLELTRAEKHVHNFMIETQHTKEMKHIAANVLRETWLIYKNRRLVDKIEPSRIRYHQRKFLVAICALRKLKTSQRKLDENRVSLGDVAKTTAHSHDLMRDEGMALRITAVEHQLSDIQRELTSLSELLRFALRPQIEYSCPQQFQHYDQNQQEHPSSMITLSTTTQIPNNGQQNAVETRQRRKPSALSEPIT</sequence>
<dbReference type="InterPro" id="IPR036122">
    <property type="entry name" value="CaM-bd_dom_sf"/>
</dbReference>
<dbReference type="GO" id="GO:0016020">
    <property type="term" value="C:membrane"/>
    <property type="evidence" value="ECO:0007669"/>
    <property type="project" value="UniProtKB-SubCell"/>
</dbReference>
<evidence type="ECO:0000256" key="9">
    <source>
        <dbReference type="SAM" id="Phobius"/>
    </source>
</evidence>
<dbReference type="Proteomes" id="UP000887561">
    <property type="component" value="Unplaced"/>
</dbReference>
<dbReference type="InterPro" id="IPR013099">
    <property type="entry name" value="K_chnl_dom"/>
</dbReference>
<feature type="compositionally biased region" description="Polar residues" evidence="8">
    <location>
        <begin position="1144"/>
        <end position="1158"/>
    </location>
</feature>
<protein>
    <submittedName>
        <fullName evidence="12">Calmodulin-binding domain-containing protein</fullName>
    </submittedName>
</protein>
<dbReference type="GO" id="GO:0016286">
    <property type="term" value="F:small conductance calcium-activated potassium channel activity"/>
    <property type="evidence" value="ECO:0007669"/>
    <property type="project" value="InterPro"/>
</dbReference>
<reference evidence="12" key="1">
    <citation type="submission" date="2022-11" db="UniProtKB">
        <authorList>
            <consortium name="WormBaseParasite"/>
        </authorList>
    </citation>
    <scope>IDENTIFICATION</scope>
</reference>
<feature type="transmembrane region" description="Helical" evidence="9">
    <location>
        <begin position="830"/>
        <end position="848"/>
    </location>
</feature>
<dbReference type="Pfam" id="PF07885">
    <property type="entry name" value="Ion_trans_2"/>
    <property type="match status" value="1"/>
</dbReference>
<feature type="compositionally biased region" description="Low complexity" evidence="8">
    <location>
        <begin position="123"/>
        <end position="140"/>
    </location>
</feature>
<feature type="compositionally biased region" description="Polar residues" evidence="8">
    <location>
        <begin position="480"/>
        <end position="490"/>
    </location>
</feature>
<accession>A0A915MZN8</accession>
<evidence type="ECO:0000256" key="6">
    <source>
        <dbReference type="ARBA" id="ARBA00023136"/>
    </source>
</evidence>
<feature type="region of interest" description="Disordered" evidence="8">
    <location>
        <begin position="108"/>
        <end position="143"/>
    </location>
</feature>
<dbReference type="GO" id="GO:0005516">
    <property type="term" value="F:calmodulin binding"/>
    <property type="evidence" value="ECO:0007669"/>
    <property type="project" value="InterPro"/>
</dbReference>
<feature type="compositionally biased region" description="Low complexity" evidence="8">
    <location>
        <begin position="499"/>
        <end position="508"/>
    </location>
</feature>
<dbReference type="AlphaFoldDB" id="A0A915MZN8"/>
<dbReference type="InterPro" id="IPR004178">
    <property type="entry name" value="CaM-bd_dom"/>
</dbReference>
<keyword evidence="3 9" id="KW-0812">Transmembrane</keyword>
<comment type="subcellular location">
    <subcellularLocation>
        <location evidence="1">Membrane</location>
        <topology evidence="1">Multi-pass membrane protein</topology>
    </subcellularLocation>
</comment>
<feature type="region of interest" description="Disordered" evidence="8">
    <location>
        <begin position="1"/>
        <end position="94"/>
    </location>
</feature>
<keyword evidence="6 9" id="KW-0472">Membrane</keyword>
<evidence type="ECO:0000256" key="8">
    <source>
        <dbReference type="SAM" id="MobiDB-lite"/>
    </source>
</evidence>
<dbReference type="WBParaSite" id="scaffold5771_cov166.g9969">
    <property type="protein sequence ID" value="scaffold5771_cov166.g9969"/>
    <property type="gene ID" value="scaffold5771_cov166.g9969"/>
</dbReference>
<evidence type="ECO:0000259" key="10">
    <source>
        <dbReference type="SMART" id="SM01053"/>
    </source>
</evidence>
<dbReference type="PANTHER" id="PTHR10153">
    <property type="entry name" value="SMALL CONDUCTANCE CALCIUM-ACTIVATED POTASSIUM CHANNEL"/>
    <property type="match status" value="1"/>
</dbReference>
<feature type="region of interest" description="Disordered" evidence="8">
    <location>
        <begin position="380"/>
        <end position="400"/>
    </location>
</feature>
<feature type="transmembrane region" description="Helical" evidence="9">
    <location>
        <begin position="928"/>
        <end position="947"/>
    </location>
</feature>
<dbReference type="InterPro" id="IPR015449">
    <property type="entry name" value="K_chnl_Ca-activ_SK"/>
</dbReference>
<keyword evidence="7" id="KW-0407">Ion channel</keyword>
<evidence type="ECO:0000313" key="12">
    <source>
        <dbReference type="WBParaSite" id="scaffold5771_cov166.g9969"/>
    </source>
</evidence>
<evidence type="ECO:0000313" key="11">
    <source>
        <dbReference type="Proteomes" id="UP000887561"/>
    </source>
</evidence>
<feature type="transmembrane region" description="Helical" evidence="9">
    <location>
        <begin position="743"/>
        <end position="761"/>
    </location>
</feature>
<evidence type="ECO:0000256" key="2">
    <source>
        <dbReference type="ARBA" id="ARBA00022448"/>
    </source>
</evidence>
<dbReference type="Pfam" id="PF02888">
    <property type="entry name" value="CaMBD"/>
    <property type="match status" value="1"/>
</dbReference>
<dbReference type="SUPFAM" id="SSF81327">
    <property type="entry name" value="Small-conductance potassium channel"/>
    <property type="match status" value="1"/>
</dbReference>
<organism evidence="11 12">
    <name type="scientific">Meloidogyne javanica</name>
    <name type="common">Root-knot nematode worm</name>
    <dbReference type="NCBI Taxonomy" id="6303"/>
    <lineage>
        <taxon>Eukaryota</taxon>
        <taxon>Metazoa</taxon>
        <taxon>Ecdysozoa</taxon>
        <taxon>Nematoda</taxon>
        <taxon>Chromadorea</taxon>
        <taxon>Rhabditida</taxon>
        <taxon>Tylenchina</taxon>
        <taxon>Tylenchomorpha</taxon>
        <taxon>Tylenchoidea</taxon>
        <taxon>Meloidogynidae</taxon>
        <taxon>Meloidogyninae</taxon>
        <taxon>Meloidogyne</taxon>
        <taxon>Meloidogyne incognita group</taxon>
    </lineage>
</organism>
<proteinExistence type="predicted"/>
<feature type="region of interest" description="Disordered" evidence="8">
    <location>
        <begin position="1144"/>
        <end position="1173"/>
    </location>
</feature>
<feature type="region of interest" description="Disordered" evidence="8">
    <location>
        <begin position="465"/>
        <end position="521"/>
    </location>
</feature>
<feature type="compositionally biased region" description="Basic and acidic residues" evidence="8">
    <location>
        <begin position="74"/>
        <end position="88"/>
    </location>
</feature>
<feature type="transmembrane region" description="Helical" evidence="9">
    <location>
        <begin position="883"/>
        <end position="908"/>
    </location>
</feature>
<feature type="transmembrane region" description="Helical" evidence="9">
    <location>
        <begin position="959"/>
        <end position="980"/>
    </location>
</feature>
<dbReference type="Pfam" id="PF03530">
    <property type="entry name" value="SK_channel"/>
    <property type="match status" value="2"/>
</dbReference>
<keyword evidence="4 9" id="KW-1133">Transmembrane helix</keyword>
<name>A0A915MZN8_MELJA</name>
<keyword evidence="11" id="KW-1185">Reference proteome</keyword>
<keyword evidence="2" id="KW-0813">Transport</keyword>
<feature type="compositionally biased region" description="Polar residues" evidence="8">
    <location>
        <begin position="1"/>
        <end position="20"/>
    </location>
</feature>
<evidence type="ECO:0000256" key="3">
    <source>
        <dbReference type="ARBA" id="ARBA00022692"/>
    </source>
</evidence>
<dbReference type="SMART" id="SM01053">
    <property type="entry name" value="CaMBD"/>
    <property type="match status" value="1"/>
</dbReference>
<dbReference type="SUPFAM" id="SSF81324">
    <property type="entry name" value="Voltage-gated potassium channels"/>
    <property type="match status" value="1"/>
</dbReference>
<dbReference type="Gene3D" id="1.10.287.70">
    <property type="match status" value="2"/>
</dbReference>
<evidence type="ECO:0000256" key="4">
    <source>
        <dbReference type="ARBA" id="ARBA00022989"/>
    </source>
</evidence>
<keyword evidence="5" id="KW-0406">Ion transport</keyword>
<evidence type="ECO:0000256" key="7">
    <source>
        <dbReference type="ARBA" id="ARBA00023303"/>
    </source>
</evidence>
<feature type="region of interest" description="Disordered" evidence="8">
    <location>
        <begin position="679"/>
        <end position="705"/>
    </location>
</feature>
<evidence type="ECO:0000256" key="5">
    <source>
        <dbReference type="ARBA" id="ARBA00023065"/>
    </source>
</evidence>
<evidence type="ECO:0000256" key="1">
    <source>
        <dbReference type="ARBA" id="ARBA00004141"/>
    </source>
</evidence>